<reference evidence="2" key="1">
    <citation type="submission" date="2021-04" db="EMBL/GenBank/DDBJ databases">
        <authorList>
            <consortium name="Molecular Ecology Group"/>
        </authorList>
    </citation>
    <scope>NUCLEOTIDE SEQUENCE</scope>
</reference>
<comment type="caution">
    <text evidence="2">The sequence shown here is derived from an EMBL/GenBank/DDBJ whole genome shotgun (WGS) entry which is preliminary data.</text>
</comment>
<gene>
    <name evidence="2" type="ORF">CUNI_LOCUS17027</name>
</gene>
<evidence type="ECO:0000313" key="3">
    <source>
        <dbReference type="Proteomes" id="UP000678393"/>
    </source>
</evidence>
<dbReference type="Proteomes" id="UP000678393">
    <property type="component" value="Unassembled WGS sequence"/>
</dbReference>
<feature type="chain" id="PRO_5035755823" evidence="1">
    <location>
        <begin position="23"/>
        <end position="239"/>
    </location>
</feature>
<dbReference type="AlphaFoldDB" id="A0A8S3ZPX7"/>
<dbReference type="EMBL" id="CAJHNH020004679">
    <property type="protein sequence ID" value="CAG5131469.1"/>
    <property type="molecule type" value="Genomic_DNA"/>
</dbReference>
<keyword evidence="1" id="KW-0732">Signal</keyword>
<keyword evidence="3" id="KW-1185">Reference proteome</keyword>
<sequence length="239" mass="26340">MLQLIIMAACLIFMQGLLTTEAHAVGGCVDQLTASLANETENCVATTDYIKCLFLETSLYKTTDKAVLSQYKTQIKAGLAEKGIHCDIDVMAIVDELLENDRKGIAHTTSRPKGYKNSKTIGDCIDTFEAEATSELMCDRMTPYLKCLILVTSAKKPSNYTDEDIRILVQRILNNLHKTYAQCQMNISALIREVRHEEGIEDGSVSHQGSGENGADIVVESLSFVTVLILSFASVFLVY</sequence>
<feature type="signal peptide" evidence="1">
    <location>
        <begin position="1"/>
        <end position="22"/>
    </location>
</feature>
<protein>
    <submittedName>
        <fullName evidence="2">Uncharacterized protein</fullName>
    </submittedName>
</protein>
<organism evidence="2 3">
    <name type="scientific">Candidula unifasciata</name>
    <dbReference type="NCBI Taxonomy" id="100452"/>
    <lineage>
        <taxon>Eukaryota</taxon>
        <taxon>Metazoa</taxon>
        <taxon>Spiralia</taxon>
        <taxon>Lophotrochozoa</taxon>
        <taxon>Mollusca</taxon>
        <taxon>Gastropoda</taxon>
        <taxon>Heterobranchia</taxon>
        <taxon>Euthyneura</taxon>
        <taxon>Panpulmonata</taxon>
        <taxon>Eupulmonata</taxon>
        <taxon>Stylommatophora</taxon>
        <taxon>Helicina</taxon>
        <taxon>Helicoidea</taxon>
        <taxon>Geomitridae</taxon>
        <taxon>Candidula</taxon>
    </lineage>
</organism>
<evidence type="ECO:0000313" key="2">
    <source>
        <dbReference type="EMBL" id="CAG5131469.1"/>
    </source>
</evidence>
<evidence type="ECO:0000256" key="1">
    <source>
        <dbReference type="SAM" id="SignalP"/>
    </source>
</evidence>
<accession>A0A8S3ZPX7</accession>
<proteinExistence type="predicted"/>
<name>A0A8S3ZPX7_9EUPU</name>